<reference evidence="3" key="1">
    <citation type="journal article" date="2017" name="Genome Biol.">
        <title>Comparative genomics reveals high biological diversity and specific adaptations in the industrially and medically important fungal genus Aspergillus.</title>
        <authorList>
            <person name="de Vries R.P."/>
            <person name="Riley R."/>
            <person name="Wiebenga A."/>
            <person name="Aguilar-Osorio G."/>
            <person name="Amillis S."/>
            <person name="Uchima C.A."/>
            <person name="Anderluh G."/>
            <person name="Asadollahi M."/>
            <person name="Askin M."/>
            <person name="Barry K."/>
            <person name="Battaglia E."/>
            <person name="Bayram O."/>
            <person name="Benocci T."/>
            <person name="Braus-Stromeyer S.A."/>
            <person name="Caldana C."/>
            <person name="Canovas D."/>
            <person name="Cerqueira G.C."/>
            <person name="Chen F."/>
            <person name="Chen W."/>
            <person name="Choi C."/>
            <person name="Clum A."/>
            <person name="Dos Santos R.A."/>
            <person name="Damasio A.R."/>
            <person name="Diallinas G."/>
            <person name="Emri T."/>
            <person name="Fekete E."/>
            <person name="Flipphi M."/>
            <person name="Freyberg S."/>
            <person name="Gallo A."/>
            <person name="Gournas C."/>
            <person name="Habgood R."/>
            <person name="Hainaut M."/>
            <person name="Harispe M.L."/>
            <person name="Henrissat B."/>
            <person name="Hilden K.S."/>
            <person name="Hope R."/>
            <person name="Hossain A."/>
            <person name="Karabika E."/>
            <person name="Karaffa L."/>
            <person name="Karanyi Z."/>
            <person name="Krasevec N."/>
            <person name="Kuo A."/>
            <person name="Kusch H."/>
            <person name="LaButti K."/>
            <person name="Lagendijk E.L."/>
            <person name="Lapidus A."/>
            <person name="Levasseur A."/>
            <person name="Lindquist E."/>
            <person name="Lipzen A."/>
            <person name="Logrieco A.F."/>
            <person name="MacCabe A."/>
            <person name="Maekelae M.R."/>
            <person name="Malavazi I."/>
            <person name="Melin P."/>
            <person name="Meyer V."/>
            <person name="Mielnichuk N."/>
            <person name="Miskei M."/>
            <person name="Molnar A.P."/>
            <person name="Mule G."/>
            <person name="Ngan C.Y."/>
            <person name="Orejas M."/>
            <person name="Orosz E."/>
            <person name="Ouedraogo J.P."/>
            <person name="Overkamp K.M."/>
            <person name="Park H.-S."/>
            <person name="Perrone G."/>
            <person name="Piumi F."/>
            <person name="Punt P.J."/>
            <person name="Ram A.F."/>
            <person name="Ramon A."/>
            <person name="Rauscher S."/>
            <person name="Record E."/>
            <person name="Riano-Pachon D.M."/>
            <person name="Robert V."/>
            <person name="Roehrig J."/>
            <person name="Ruller R."/>
            <person name="Salamov A."/>
            <person name="Salih N.S."/>
            <person name="Samson R.A."/>
            <person name="Sandor E."/>
            <person name="Sanguinetti M."/>
            <person name="Schuetze T."/>
            <person name="Sepcic K."/>
            <person name="Shelest E."/>
            <person name="Sherlock G."/>
            <person name="Sophianopoulou V."/>
            <person name="Squina F.M."/>
            <person name="Sun H."/>
            <person name="Susca A."/>
            <person name="Todd R.B."/>
            <person name="Tsang A."/>
            <person name="Unkles S.E."/>
            <person name="van de Wiele N."/>
            <person name="van Rossen-Uffink D."/>
            <person name="Oliveira J.V."/>
            <person name="Vesth T.C."/>
            <person name="Visser J."/>
            <person name="Yu J.-H."/>
            <person name="Zhou M."/>
            <person name="Andersen M.R."/>
            <person name="Archer D.B."/>
            <person name="Baker S.E."/>
            <person name="Benoit I."/>
            <person name="Brakhage A.A."/>
            <person name="Braus G.H."/>
            <person name="Fischer R."/>
            <person name="Frisvad J.C."/>
            <person name="Goldman G.H."/>
            <person name="Houbraken J."/>
            <person name="Oakley B."/>
            <person name="Pocsi I."/>
            <person name="Scazzocchio C."/>
            <person name="Seiboth B."/>
            <person name="vanKuyk P.A."/>
            <person name="Wortman J."/>
            <person name="Dyer P.S."/>
            <person name="Grigoriev I.V."/>
        </authorList>
    </citation>
    <scope>NUCLEOTIDE SEQUENCE [LARGE SCALE GENOMIC DNA]</scope>
    <source>
        <strain evidence="3">CBS 134.48</strain>
    </source>
</reference>
<dbReference type="EMBL" id="KV878179">
    <property type="protein sequence ID" value="OJI88739.1"/>
    <property type="molecule type" value="Genomic_DNA"/>
</dbReference>
<accession>A0A1L9NHK2</accession>
<sequence length="84" mass="9272">MFQSGPLPINSSSASPYVTSPPYQPRLPTHAEVPFNIVLARCTGFLFGRRGMLKKLEFEEPIACRLAECCGVSGASPRWYTSLH</sequence>
<feature type="compositionally biased region" description="Polar residues" evidence="1">
    <location>
        <begin position="1"/>
        <end position="18"/>
    </location>
</feature>
<feature type="region of interest" description="Disordered" evidence="1">
    <location>
        <begin position="1"/>
        <end position="20"/>
    </location>
</feature>
<dbReference type="VEuPathDB" id="FungiDB:ASPTUDRAFT_388583"/>
<protein>
    <submittedName>
        <fullName evidence="2">Uncharacterized protein</fullName>
    </submittedName>
</protein>
<keyword evidence="3" id="KW-1185">Reference proteome</keyword>
<dbReference type="AlphaFoldDB" id="A0A1L9NHK2"/>
<evidence type="ECO:0000313" key="3">
    <source>
        <dbReference type="Proteomes" id="UP000184304"/>
    </source>
</evidence>
<evidence type="ECO:0000256" key="1">
    <source>
        <dbReference type="SAM" id="MobiDB-lite"/>
    </source>
</evidence>
<proteinExistence type="predicted"/>
<organism evidence="2 3">
    <name type="scientific">Aspergillus tubingensis (strain CBS 134.48)</name>
    <dbReference type="NCBI Taxonomy" id="767770"/>
    <lineage>
        <taxon>Eukaryota</taxon>
        <taxon>Fungi</taxon>
        <taxon>Dikarya</taxon>
        <taxon>Ascomycota</taxon>
        <taxon>Pezizomycotina</taxon>
        <taxon>Eurotiomycetes</taxon>
        <taxon>Eurotiomycetidae</taxon>
        <taxon>Eurotiales</taxon>
        <taxon>Aspergillaceae</taxon>
        <taxon>Aspergillus</taxon>
        <taxon>Aspergillus subgen. Circumdati</taxon>
    </lineage>
</organism>
<gene>
    <name evidence="2" type="ORF">ASPTUDRAFT_388583</name>
</gene>
<name>A0A1L9NHK2_ASPTC</name>
<dbReference type="Proteomes" id="UP000184304">
    <property type="component" value="Unassembled WGS sequence"/>
</dbReference>
<evidence type="ECO:0000313" key="2">
    <source>
        <dbReference type="EMBL" id="OJI88739.1"/>
    </source>
</evidence>